<dbReference type="AlphaFoldDB" id="A0A3R8SUP1"/>
<evidence type="ECO:0000313" key="1">
    <source>
        <dbReference type="EMBL" id="RRT93486.1"/>
    </source>
</evidence>
<organism evidence="1 2">
    <name type="scientific">Empedobacter falsenii</name>
    <dbReference type="NCBI Taxonomy" id="343874"/>
    <lineage>
        <taxon>Bacteria</taxon>
        <taxon>Pseudomonadati</taxon>
        <taxon>Bacteroidota</taxon>
        <taxon>Flavobacteriia</taxon>
        <taxon>Flavobacteriales</taxon>
        <taxon>Weeksellaceae</taxon>
        <taxon>Empedobacter</taxon>
    </lineage>
</organism>
<dbReference type="Proteomes" id="UP000267844">
    <property type="component" value="Unassembled WGS sequence"/>
</dbReference>
<sequence length="103" mass="11246">MKKSRKTKNQLNISKIKVMKKLALNVIVLGVIGTSFGLTSCNLFGSKETKTETEVKNDTITTIEDSVKIDSVGKDSVVIKDSAVVKETPVKVETTKTTTTEKK</sequence>
<proteinExistence type="predicted"/>
<comment type="caution">
    <text evidence="1">The sequence shown here is derived from an EMBL/GenBank/DDBJ whole genome shotgun (WGS) entry which is preliminary data.</text>
</comment>
<protein>
    <submittedName>
        <fullName evidence="1">Uncharacterized protein</fullName>
    </submittedName>
</protein>
<reference evidence="1 2" key="1">
    <citation type="submission" date="2018-10" db="EMBL/GenBank/DDBJ databases">
        <title>Transmission dynamics of multidrug resistant bacteria on intensive care unit surfaces.</title>
        <authorList>
            <person name="D'Souza A.W."/>
            <person name="Potter R.F."/>
            <person name="Wallace M."/>
            <person name="Shupe A."/>
            <person name="Patel S."/>
            <person name="Sun S."/>
            <person name="Gul D."/>
            <person name="Kwon J.H."/>
            <person name="Andleeb S."/>
            <person name="Burnham C.-A.D."/>
            <person name="Dantas G."/>
        </authorList>
    </citation>
    <scope>NUCLEOTIDE SEQUENCE [LARGE SCALE GENOMIC DNA]</scope>
    <source>
        <strain evidence="1 2">WF_348</strain>
    </source>
</reference>
<name>A0A3R8SUP1_9FLAO</name>
<gene>
    <name evidence="1" type="ORF">EGI89_03535</name>
</gene>
<evidence type="ECO:0000313" key="2">
    <source>
        <dbReference type="Proteomes" id="UP000267844"/>
    </source>
</evidence>
<accession>A0A3R8SUP1</accession>
<dbReference type="EMBL" id="RHPO01000004">
    <property type="protein sequence ID" value="RRT93486.1"/>
    <property type="molecule type" value="Genomic_DNA"/>
</dbReference>